<gene>
    <name evidence="1" type="ORF">GCM10008937_09550</name>
</gene>
<proteinExistence type="predicted"/>
<name>A0ABN1BRK8_9DEIO</name>
<comment type="caution">
    <text evidence="1">The sequence shown here is derived from an EMBL/GenBank/DDBJ whole genome shotgun (WGS) entry which is preliminary data.</text>
</comment>
<reference evidence="1 2" key="1">
    <citation type="journal article" date="2019" name="Int. J. Syst. Evol. Microbiol.">
        <title>The Global Catalogue of Microorganisms (GCM) 10K type strain sequencing project: providing services to taxonomists for standard genome sequencing and annotation.</title>
        <authorList>
            <consortium name="The Broad Institute Genomics Platform"/>
            <consortium name="The Broad Institute Genome Sequencing Center for Infectious Disease"/>
            <person name="Wu L."/>
            <person name="Ma J."/>
        </authorList>
    </citation>
    <scope>NUCLEOTIDE SEQUENCE [LARGE SCALE GENOMIC DNA]</scope>
    <source>
        <strain evidence="1 2">JCM 14368</strain>
    </source>
</reference>
<sequence>MPHRELLRDTLREVLYGPAGLRGLFSGPGAGLLHAAHAFTAAQARAPQPGQPSVAARVMALRQTLQLTAATLGDPHALLSDPTDPHTWAPADDAAWRAELVALAAAGQALYDALYRPLEAGGLREAHGAVVQAAREAAVLRFIRDTLPGGEAGGQEQGERRTS</sequence>
<evidence type="ECO:0000313" key="2">
    <source>
        <dbReference type="Proteomes" id="UP001500191"/>
    </source>
</evidence>
<evidence type="ECO:0000313" key="1">
    <source>
        <dbReference type="EMBL" id="GAA0504070.1"/>
    </source>
</evidence>
<protein>
    <submittedName>
        <fullName evidence="1">Uncharacterized protein</fullName>
    </submittedName>
</protein>
<keyword evidence="2" id="KW-1185">Reference proteome</keyword>
<dbReference type="Proteomes" id="UP001500191">
    <property type="component" value="Unassembled WGS sequence"/>
</dbReference>
<organism evidence="1 2">
    <name type="scientific">Deinococcus depolymerans</name>
    <dbReference type="NCBI Taxonomy" id="392408"/>
    <lineage>
        <taxon>Bacteria</taxon>
        <taxon>Thermotogati</taxon>
        <taxon>Deinococcota</taxon>
        <taxon>Deinococci</taxon>
        <taxon>Deinococcales</taxon>
        <taxon>Deinococcaceae</taxon>
        <taxon>Deinococcus</taxon>
    </lineage>
</organism>
<dbReference type="EMBL" id="BAAADB010000007">
    <property type="protein sequence ID" value="GAA0504070.1"/>
    <property type="molecule type" value="Genomic_DNA"/>
</dbReference>
<accession>A0ABN1BRK8</accession>
<dbReference type="RefSeq" id="WP_343756664.1">
    <property type="nucleotide sequence ID" value="NZ_BAAADB010000007.1"/>
</dbReference>